<dbReference type="InterPro" id="IPR000589">
    <property type="entry name" value="Ribosomal_uS15"/>
</dbReference>
<dbReference type="GO" id="GO:0005840">
    <property type="term" value="C:ribosome"/>
    <property type="evidence" value="ECO:0007669"/>
    <property type="project" value="UniProtKB-KW"/>
</dbReference>
<dbReference type="InterPro" id="IPR005290">
    <property type="entry name" value="Ribosomal_uS15_bac-type"/>
</dbReference>
<keyword evidence="2" id="KW-0689">Ribosomal protein</keyword>
<evidence type="ECO:0000313" key="6">
    <source>
        <dbReference type="Proteomes" id="UP001172101"/>
    </source>
</evidence>
<keyword evidence="6" id="KW-1185">Reference proteome</keyword>
<evidence type="ECO:0008006" key="7">
    <source>
        <dbReference type="Google" id="ProtNLM"/>
    </source>
</evidence>
<accession>A0AA40A093</accession>
<evidence type="ECO:0000256" key="3">
    <source>
        <dbReference type="ARBA" id="ARBA00023274"/>
    </source>
</evidence>
<protein>
    <recommendedName>
        <fullName evidence="7">Ribosomal protein S15</fullName>
    </recommendedName>
</protein>
<comment type="caution">
    <text evidence="5">The sequence shown here is derived from an EMBL/GenBank/DDBJ whole genome shotgun (WGS) entry which is preliminary data.</text>
</comment>
<feature type="region of interest" description="Disordered" evidence="4">
    <location>
        <begin position="214"/>
        <end position="244"/>
    </location>
</feature>
<dbReference type="RefSeq" id="XP_060292031.1">
    <property type="nucleotide sequence ID" value="XM_060447361.1"/>
</dbReference>
<sequence>MPPRIPVPQGLHSLTLCLRPATSAFTPSFQPLIQTANLSQREKKKRMKQDKYGWMQAEQRKAAHVAHHDTIQAQRNAEWGSPIHGITTPFVESFDSAGQAKFTTPPINADGVPLEDPRPLPTAPHLKNHLLTQEELDKAIEFAGRLAEPLTGAERGIDNPRNKNAEEWEAEDYAYRHAKAVVALQRITDLNNGSAKDRKHANIRRCIDVFGRHNTDHTLARPGPPTARGVEPQPKPERAGPDTGSSEVQIAILTAKIRALALVLEGPKGNKDIINRRNLRVLCHKRQRLLRYMERKERGSERWQNMIKTLGLSPATWKEQISF</sequence>
<dbReference type="PANTHER" id="PTHR23321:SF26">
    <property type="entry name" value="SMALL RIBOSOMAL SUBUNIT PROTEIN US15M"/>
    <property type="match status" value="1"/>
</dbReference>
<dbReference type="Pfam" id="PF00312">
    <property type="entry name" value="Ribosomal_S15"/>
    <property type="match status" value="1"/>
</dbReference>
<dbReference type="GO" id="GO:0003735">
    <property type="term" value="F:structural constituent of ribosome"/>
    <property type="evidence" value="ECO:0007669"/>
    <property type="project" value="InterPro"/>
</dbReference>
<dbReference type="Gene3D" id="1.10.287.10">
    <property type="entry name" value="S15/NS1, RNA-binding"/>
    <property type="match status" value="1"/>
</dbReference>
<gene>
    <name evidence="5" type="ORF">B0T26DRAFT_815164</name>
</gene>
<dbReference type="GeneID" id="85330631"/>
<dbReference type="PANTHER" id="PTHR23321">
    <property type="entry name" value="RIBOSOMAL PROTEIN S15, BACTERIAL AND ORGANELLAR"/>
    <property type="match status" value="1"/>
</dbReference>
<evidence type="ECO:0000313" key="5">
    <source>
        <dbReference type="EMBL" id="KAK0706937.1"/>
    </source>
</evidence>
<dbReference type="GO" id="GO:0006412">
    <property type="term" value="P:translation"/>
    <property type="evidence" value="ECO:0007669"/>
    <property type="project" value="InterPro"/>
</dbReference>
<proteinExistence type="inferred from homology"/>
<dbReference type="CDD" id="cd00353">
    <property type="entry name" value="Ribosomal_S15p_S13e"/>
    <property type="match status" value="1"/>
</dbReference>
<dbReference type="GO" id="GO:1990904">
    <property type="term" value="C:ribonucleoprotein complex"/>
    <property type="evidence" value="ECO:0007669"/>
    <property type="project" value="UniProtKB-KW"/>
</dbReference>
<dbReference type="GO" id="GO:0005737">
    <property type="term" value="C:cytoplasm"/>
    <property type="evidence" value="ECO:0007669"/>
    <property type="project" value="UniProtKB-ARBA"/>
</dbReference>
<dbReference type="SUPFAM" id="SSF47060">
    <property type="entry name" value="S15/NS1 RNA-binding domain"/>
    <property type="match status" value="1"/>
</dbReference>
<comment type="similarity">
    <text evidence="1">Belongs to the universal ribosomal protein uS15 family.</text>
</comment>
<reference evidence="5" key="1">
    <citation type="submission" date="2023-06" db="EMBL/GenBank/DDBJ databases">
        <title>Genome-scale phylogeny and comparative genomics of the fungal order Sordariales.</title>
        <authorList>
            <consortium name="Lawrence Berkeley National Laboratory"/>
            <person name="Hensen N."/>
            <person name="Bonometti L."/>
            <person name="Westerberg I."/>
            <person name="Brannstrom I.O."/>
            <person name="Guillou S."/>
            <person name="Cros-Aarteil S."/>
            <person name="Calhoun S."/>
            <person name="Haridas S."/>
            <person name="Kuo A."/>
            <person name="Mondo S."/>
            <person name="Pangilinan J."/>
            <person name="Riley R."/>
            <person name="LaButti K."/>
            <person name="Andreopoulos B."/>
            <person name="Lipzen A."/>
            <person name="Chen C."/>
            <person name="Yanf M."/>
            <person name="Daum C."/>
            <person name="Ng V."/>
            <person name="Clum A."/>
            <person name="Steindorff A."/>
            <person name="Ohm R."/>
            <person name="Martin F."/>
            <person name="Silar P."/>
            <person name="Natvig D."/>
            <person name="Lalanne C."/>
            <person name="Gautier V."/>
            <person name="Ament-velasquez S.L."/>
            <person name="Kruys A."/>
            <person name="Hutchinson M.I."/>
            <person name="Powell A.J."/>
            <person name="Barry K."/>
            <person name="Miller A.N."/>
            <person name="Grigoriev I.V."/>
            <person name="Debuchy R."/>
            <person name="Gladieux P."/>
            <person name="Thoren M.H."/>
            <person name="Johannesson H."/>
        </authorList>
    </citation>
    <scope>NUCLEOTIDE SEQUENCE</scope>
    <source>
        <strain evidence="5">SMH2392-1A</strain>
    </source>
</reference>
<organism evidence="5 6">
    <name type="scientific">Lasiosphaeria miniovina</name>
    <dbReference type="NCBI Taxonomy" id="1954250"/>
    <lineage>
        <taxon>Eukaryota</taxon>
        <taxon>Fungi</taxon>
        <taxon>Dikarya</taxon>
        <taxon>Ascomycota</taxon>
        <taxon>Pezizomycotina</taxon>
        <taxon>Sordariomycetes</taxon>
        <taxon>Sordariomycetidae</taxon>
        <taxon>Sordariales</taxon>
        <taxon>Lasiosphaeriaceae</taxon>
        <taxon>Lasiosphaeria</taxon>
    </lineage>
</organism>
<evidence type="ECO:0000256" key="1">
    <source>
        <dbReference type="ARBA" id="ARBA00008434"/>
    </source>
</evidence>
<dbReference type="SMART" id="SM01387">
    <property type="entry name" value="Ribosomal_S15"/>
    <property type="match status" value="1"/>
</dbReference>
<dbReference type="EMBL" id="JAUIRO010000007">
    <property type="protein sequence ID" value="KAK0706937.1"/>
    <property type="molecule type" value="Genomic_DNA"/>
</dbReference>
<dbReference type="Proteomes" id="UP001172101">
    <property type="component" value="Unassembled WGS sequence"/>
</dbReference>
<evidence type="ECO:0000256" key="2">
    <source>
        <dbReference type="ARBA" id="ARBA00022980"/>
    </source>
</evidence>
<name>A0AA40A093_9PEZI</name>
<dbReference type="AlphaFoldDB" id="A0AA40A093"/>
<dbReference type="InterPro" id="IPR009068">
    <property type="entry name" value="uS15_NS1_RNA-bd_sf"/>
</dbReference>
<keyword evidence="3" id="KW-0687">Ribonucleoprotein</keyword>
<evidence type="ECO:0000256" key="4">
    <source>
        <dbReference type="SAM" id="MobiDB-lite"/>
    </source>
</evidence>